<name>A0A2S5GTL1_9BURK</name>
<reference evidence="2 3" key="1">
    <citation type="submission" date="2018-02" db="EMBL/GenBank/DDBJ databases">
        <title>Draft Genome of Achromobacter spanius stain 6.</title>
        <authorList>
            <person name="Gunasekera T.S."/>
            <person name="Radwan O."/>
            <person name="Ruiz O.N."/>
        </authorList>
    </citation>
    <scope>NUCLEOTIDE SEQUENCE [LARGE SCALE GENOMIC DNA]</scope>
    <source>
        <strain evidence="2 3">6</strain>
    </source>
</reference>
<keyword evidence="1" id="KW-0472">Membrane</keyword>
<dbReference type="Proteomes" id="UP000239990">
    <property type="component" value="Unassembled WGS sequence"/>
</dbReference>
<organism evidence="2 3">
    <name type="scientific">Achromobacter spanius</name>
    <dbReference type="NCBI Taxonomy" id="217203"/>
    <lineage>
        <taxon>Bacteria</taxon>
        <taxon>Pseudomonadati</taxon>
        <taxon>Pseudomonadota</taxon>
        <taxon>Betaproteobacteria</taxon>
        <taxon>Burkholderiales</taxon>
        <taxon>Alcaligenaceae</taxon>
        <taxon>Achromobacter</taxon>
    </lineage>
</organism>
<feature type="transmembrane region" description="Helical" evidence="1">
    <location>
        <begin position="30"/>
        <end position="48"/>
    </location>
</feature>
<evidence type="ECO:0000313" key="3">
    <source>
        <dbReference type="Proteomes" id="UP000239990"/>
    </source>
</evidence>
<protein>
    <recommendedName>
        <fullName evidence="4">TM2 domain-containing protein</fullName>
    </recommendedName>
</protein>
<feature type="transmembrane region" description="Helical" evidence="1">
    <location>
        <begin position="55"/>
        <end position="75"/>
    </location>
</feature>
<gene>
    <name evidence="2" type="ORF">C4E15_10940</name>
</gene>
<sequence length="162" mass="17751">MTQVQASSSVSAASVSATASATARRPRGKVAVGLLACLFGSFGAHWWYLGRRYAWAVTLLAIVSLFCAFRFYPVWYDNPAFFLLFIPMIDGFIESAVFSLMSDEKFDRRYNPDLGRPTSTGWGPVLVALLACLVGSVVSMFAIAMVVVYVWVAMGWLDGLVL</sequence>
<dbReference type="EMBL" id="PREU01000004">
    <property type="protein sequence ID" value="PPA76183.1"/>
    <property type="molecule type" value="Genomic_DNA"/>
</dbReference>
<dbReference type="AlphaFoldDB" id="A0A2S5GTL1"/>
<dbReference type="OrthoDB" id="8702870at2"/>
<accession>A0A2S5GTL1</accession>
<comment type="caution">
    <text evidence="2">The sequence shown here is derived from an EMBL/GenBank/DDBJ whole genome shotgun (WGS) entry which is preliminary data.</text>
</comment>
<feature type="transmembrane region" description="Helical" evidence="1">
    <location>
        <begin position="122"/>
        <end position="152"/>
    </location>
</feature>
<evidence type="ECO:0000313" key="2">
    <source>
        <dbReference type="EMBL" id="PPA76183.1"/>
    </source>
</evidence>
<evidence type="ECO:0000256" key="1">
    <source>
        <dbReference type="SAM" id="Phobius"/>
    </source>
</evidence>
<dbReference type="RefSeq" id="WP_082134374.1">
    <property type="nucleotide sequence ID" value="NZ_PREU01000004.1"/>
</dbReference>
<keyword evidence="1" id="KW-1133">Transmembrane helix</keyword>
<proteinExistence type="predicted"/>
<feature type="transmembrane region" description="Helical" evidence="1">
    <location>
        <begin position="81"/>
        <end position="101"/>
    </location>
</feature>
<evidence type="ECO:0008006" key="4">
    <source>
        <dbReference type="Google" id="ProtNLM"/>
    </source>
</evidence>
<keyword evidence="1" id="KW-0812">Transmembrane</keyword>